<protein>
    <recommendedName>
        <fullName evidence="4">DUF2850 domain-containing protein</fullName>
    </recommendedName>
</protein>
<evidence type="ECO:0008006" key="4">
    <source>
        <dbReference type="Google" id="ProtNLM"/>
    </source>
</evidence>
<keyword evidence="1" id="KW-0472">Membrane</keyword>
<keyword evidence="1" id="KW-1133">Transmembrane helix</keyword>
<dbReference type="InterPro" id="IPR021271">
    <property type="entry name" value="DUF2850"/>
</dbReference>
<dbReference type="Proteomes" id="UP000037530">
    <property type="component" value="Unassembled WGS sequence"/>
</dbReference>
<organism evidence="2 3">
    <name type="scientific">Vibrio hepatarius</name>
    <dbReference type="NCBI Taxonomy" id="171383"/>
    <lineage>
        <taxon>Bacteria</taxon>
        <taxon>Pseudomonadati</taxon>
        <taxon>Pseudomonadota</taxon>
        <taxon>Gammaproteobacteria</taxon>
        <taxon>Vibrionales</taxon>
        <taxon>Vibrionaceae</taxon>
        <taxon>Vibrio</taxon>
        <taxon>Vibrio oreintalis group</taxon>
    </lineage>
</organism>
<sequence length="145" mass="16238">MARAQLIKTLFISLICALAIGFSSLLYFSYQDYVNPEQVYSRWIEIGSPKYNTEVLTLNDKGVFRNGRLIATSFEYDGEKIYITTGDGTSVYQVTGTFDSPQLKRIQPNSPSQQFVKEGFEGTIDLEGGSAANRRAALSNHFDEE</sequence>
<evidence type="ECO:0000256" key="1">
    <source>
        <dbReference type="SAM" id="Phobius"/>
    </source>
</evidence>
<dbReference type="PATRIC" id="fig|171383.3.peg.208"/>
<evidence type="ECO:0000313" key="2">
    <source>
        <dbReference type="EMBL" id="KOO08978.1"/>
    </source>
</evidence>
<name>A0A0M0I503_9VIBR</name>
<accession>A0A0M0I503</accession>
<dbReference type="AlphaFoldDB" id="A0A0M0I503"/>
<evidence type="ECO:0000313" key="3">
    <source>
        <dbReference type="Proteomes" id="UP000037530"/>
    </source>
</evidence>
<reference evidence="3" key="1">
    <citation type="submission" date="2015-08" db="EMBL/GenBank/DDBJ databases">
        <title>Vibrio galatheae sp. nov., a novel member of the Vibrionaceae family isolated from the Solomon Islands.</title>
        <authorList>
            <person name="Giubergia S."/>
            <person name="Machado H."/>
            <person name="Mateiu R.V."/>
            <person name="Gram L."/>
        </authorList>
    </citation>
    <scope>NUCLEOTIDE SEQUENCE [LARGE SCALE GENOMIC DNA]</scope>
    <source>
        <strain evidence="3">DSM 19134</strain>
    </source>
</reference>
<keyword evidence="1" id="KW-0812">Transmembrane</keyword>
<keyword evidence="3" id="KW-1185">Reference proteome</keyword>
<dbReference type="EMBL" id="LHPI01000001">
    <property type="protein sequence ID" value="KOO08978.1"/>
    <property type="molecule type" value="Genomic_DNA"/>
</dbReference>
<dbReference type="RefSeq" id="WP_053407230.1">
    <property type="nucleotide sequence ID" value="NZ_DAIPHI010000006.1"/>
</dbReference>
<gene>
    <name evidence="2" type="ORF">AKJ31_01015</name>
</gene>
<feature type="transmembrane region" description="Helical" evidence="1">
    <location>
        <begin position="9"/>
        <end position="30"/>
    </location>
</feature>
<dbReference type="OrthoDB" id="5904443at2"/>
<comment type="caution">
    <text evidence="2">The sequence shown here is derived from an EMBL/GenBank/DDBJ whole genome shotgun (WGS) entry which is preliminary data.</text>
</comment>
<dbReference type="Pfam" id="PF11012">
    <property type="entry name" value="DUF2850"/>
    <property type="match status" value="1"/>
</dbReference>
<proteinExistence type="predicted"/>